<dbReference type="OrthoDB" id="3512640at2759"/>
<evidence type="ECO:0000256" key="3">
    <source>
        <dbReference type="PIRSR" id="PIRSR001434-2"/>
    </source>
</evidence>
<dbReference type="PANTHER" id="PTHR11808">
    <property type="entry name" value="TRANS-SULFURATION ENZYME FAMILY MEMBER"/>
    <property type="match status" value="1"/>
</dbReference>
<dbReference type="PIRSF" id="PIRSF001434">
    <property type="entry name" value="CGS"/>
    <property type="match status" value="1"/>
</dbReference>
<organism evidence="6 7">
    <name type="scientific">Tigriopus californicus</name>
    <name type="common">Marine copepod</name>
    <dbReference type="NCBI Taxonomy" id="6832"/>
    <lineage>
        <taxon>Eukaryota</taxon>
        <taxon>Metazoa</taxon>
        <taxon>Ecdysozoa</taxon>
        <taxon>Arthropoda</taxon>
        <taxon>Crustacea</taxon>
        <taxon>Multicrustacea</taxon>
        <taxon>Hexanauplia</taxon>
        <taxon>Copepoda</taxon>
        <taxon>Harpacticoida</taxon>
        <taxon>Harpacticidae</taxon>
        <taxon>Tigriopus</taxon>
    </lineage>
</organism>
<accession>A0A553PM61</accession>
<dbReference type="SUPFAM" id="SSF53383">
    <property type="entry name" value="PLP-dependent transferases"/>
    <property type="match status" value="1"/>
</dbReference>
<evidence type="ECO:0000256" key="4">
    <source>
        <dbReference type="RuleBase" id="RU362118"/>
    </source>
</evidence>
<dbReference type="FunFam" id="3.40.640.10:FF:000046">
    <property type="entry name" value="Cystathionine gamma-lyase"/>
    <property type="match status" value="1"/>
</dbReference>
<dbReference type="Gene3D" id="3.90.1150.10">
    <property type="entry name" value="Aspartate Aminotransferase, domain 1"/>
    <property type="match status" value="1"/>
</dbReference>
<feature type="region of interest" description="Disordered" evidence="5">
    <location>
        <begin position="1"/>
        <end position="23"/>
    </location>
</feature>
<dbReference type="InterPro" id="IPR000277">
    <property type="entry name" value="Cys/Met-Metab_PyrdxlP-dep_enz"/>
</dbReference>
<dbReference type="Proteomes" id="UP000318571">
    <property type="component" value="Chromosome 11"/>
</dbReference>
<protein>
    <submittedName>
        <fullName evidence="6">Uncharacterized protein</fullName>
    </submittedName>
</protein>
<dbReference type="Pfam" id="PF01053">
    <property type="entry name" value="Cys_Met_Meta_PP"/>
    <property type="match status" value="1"/>
</dbReference>
<dbReference type="GO" id="GO:0030170">
    <property type="term" value="F:pyridoxal phosphate binding"/>
    <property type="evidence" value="ECO:0007669"/>
    <property type="project" value="InterPro"/>
</dbReference>
<name>A0A553PM61_TIGCA</name>
<evidence type="ECO:0000256" key="1">
    <source>
        <dbReference type="ARBA" id="ARBA00001933"/>
    </source>
</evidence>
<keyword evidence="2 3" id="KW-0663">Pyridoxal phosphate</keyword>
<evidence type="ECO:0000256" key="2">
    <source>
        <dbReference type="ARBA" id="ARBA00022898"/>
    </source>
</evidence>
<dbReference type="EMBL" id="VCGU01000003">
    <property type="protein sequence ID" value="TRY78768.1"/>
    <property type="molecule type" value="Genomic_DNA"/>
</dbReference>
<proteinExistence type="inferred from homology"/>
<evidence type="ECO:0000313" key="6">
    <source>
        <dbReference type="EMBL" id="TRY78768.1"/>
    </source>
</evidence>
<evidence type="ECO:0000313" key="7">
    <source>
        <dbReference type="Proteomes" id="UP000318571"/>
    </source>
</evidence>
<comment type="caution">
    <text evidence="6">The sequence shown here is derived from an EMBL/GenBank/DDBJ whole genome shotgun (WGS) entry which is preliminary data.</text>
</comment>
<gene>
    <name evidence="6" type="ORF">TCAL_11796</name>
</gene>
<feature type="modified residue" description="N6-(pyridoxal phosphate)lysine" evidence="3">
    <location>
        <position position="205"/>
    </location>
</feature>
<dbReference type="AlphaFoldDB" id="A0A553PM61"/>
<evidence type="ECO:0000256" key="5">
    <source>
        <dbReference type="SAM" id="MobiDB-lite"/>
    </source>
</evidence>
<dbReference type="OMA" id="TTCVQGG"/>
<dbReference type="InterPro" id="IPR015421">
    <property type="entry name" value="PyrdxlP-dep_Trfase_major"/>
</dbReference>
<keyword evidence="7" id="KW-1185">Reference proteome</keyword>
<dbReference type="GO" id="GO:0019346">
    <property type="term" value="P:transsulfuration"/>
    <property type="evidence" value="ECO:0007669"/>
    <property type="project" value="InterPro"/>
</dbReference>
<dbReference type="CDD" id="cd00614">
    <property type="entry name" value="CGS_like"/>
    <property type="match status" value="1"/>
</dbReference>
<dbReference type="GO" id="GO:0005737">
    <property type="term" value="C:cytoplasm"/>
    <property type="evidence" value="ECO:0007669"/>
    <property type="project" value="TreeGrafter"/>
</dbReference>
<dbReference type="GO" id="GO:0016846">
    <property type="term" value="F:carbon-sulfur lyase activity"/>
    <property type="evidence" value="ECO:0007669"/>
    <property type="project" value="TreeGrafter"/>
</dbReference>
<feature type="compositionally biased region" description="Polar residues" evidence="5">
    <location>
        <begin position="1"/>
        <end position="12"/>
    </location>
</feature>
<comment type="cofactor">
    <cofactor evidence="1 4">
        <name>pyridoxal 5'-phosphate</name>
        <dbReference type="ChEBI" id="CHEBI:597326"/>
    </cofactor>
</comment>
<dbReference type="Gene3D" id="3.40.640.10">
    <property type="entry name" value="Type I PLP-dependent aspartate aminotransferase-like (Major domain)"/>
    <property type="match status" value="1"/>
</dbReference>
<comment type="similarity">
    <text evidence="4">Belongs to the trans-sulfuration enzymes family.</text>
</comment>
<dbReference type="InterPro" id="IPR015422">
    <property type="entry name" value="PyrdxlP-dep_Trfase_small"/>
</dbReference>
<dbReference type="InterPro" id="IPR015424">
    <property type="entry name" value="PyrdxlP-dep_Trfase"/>
</dbReference>
<sequence>MERNFSTLSLHTRLSKEEEDGSTSVVPSITNAATFKTSSDYILGQGNAYCYGRYGNTTRNTLEATIAKLEGAAQAFAFSSGMAATSAVVDGLLKQGDEVVASKQMYGGTYSLFTEDLHKFGVCLKLVDKSVVDDIVSALTSKTRLVWLEVCSNPLLKILDLALMVKAIKGYKSDIIICIDNTFLSPFIVKPLSFGVDMVMHSMSKYYGGHSDIIMGCLAMNDPALGSQILRAQRMRGGVPSAFDCYLMIRSIYTLEIRMMKHHENALAVANFLADHPGVAEVVHPLLANHPSHDLAQQQHGGLHSGMIAFTIKGGKREALAFFDNLKFITYAVSLGGVHSLISHPMSTTHSFLKPEDCSAVGIHEGTVRFSVGIENVEDIKTELNRALRTALKLEI</sequence>
<dbReference type="GO" id="GO:0019344">
    <property type="term" value="P:cysteine biosynthetic process"/>
    <property type="evidence" value="ECO:0007669"/>
    <property type="project" value="UniProtKB-UniPathway"/>
</dbReference>
<dbReference type="STRING" id="6832.A0A553PM61"/>
<dbReference type="UniPathway" id="UPA00136">
    <property type="reaction ID" value="UER00202"/>
</dbReference>
<reference evidence="6 7" key="1">
    <citation type="journal article" date="2018" name="Nat. Ecol. Evol.">
        <title>Genomic signatures of mitonuclear coevolution across populations of Tigriopus californicus.</title>
        <authorList>
            <person name="Barreto F.S."/>
            <person name="Watson E.T."/>
            <person name="Lima T.G."/>
            <person name="Willett C.S."/>
            <person name="Edmands S."/>
            <person name="Li W."/>
            <person name="Burton R.S."/>
        </authorList>
    </citation>
    <scope>NUCLEOTIDE SEQUENCE [LARGE SCALE GENOMIC DNA]</scope>
    <source>
        <strain evidence="6 7">San Diego</strain>
    </source>
</reference>